<evidence type="ECO:0000313" key="2">
    <source>
        <dbReference type="Proteomes" id="UP000619265"/>
    </source>
</evidence>
<dbReference type="EMBL" id="LIHL02000013">
    <property type="protein sequence ID" value="KAF5449777.1"/>
    <property type="molecule type" value="Genomic_DNA"/>
</dbReference>
<proteinExistence type="predicted"/>
<evidence type="ECO:0000313" key="1">
    <source>
        <dbReference type="EMBL" id="KAF5449777.1"/>
    </source>
</evidence>
<name>A0A833TP03_JUGRE</name>
<dbReference type="Proteomes" id="UP000619265">
    <property type="component" value="Unassembled WGS sequence"/>
</dbReference>
<comment type="caution">
    <text evidence="1">The sequence shown here is derived from an EMBL/GenBank/DDBJ whole genome shotgun (WGS) entry which is preliminary data.</text>
</comment>
<accession>A0A833TP03</accession>
<gene>
    <name evidence="1" type="ORF">F2P56_030189</name>
</gene>
<dbReference type="AlphaFoldDB" id="A0A833TP03"/>
<dbReference type="Gramene" id="Jr13_16910_p2">
    <property type="protein sequence ID" value="cds.Jr13_16910_p2"/>
    <property type="gene ID" value="Jr13_16910"/>
</dbReference>
<protein>
    <submittedName>
        <fullName evidence="1">Uncharacterized protein</fullName>
    </submittedName>
</protein>
<reference evidence="1" key="1">
    <citation type="submission" date="2015-10" db="EMBL/GenBank/DDBJ databases">
        <authorList>
            <person name="Martinez-Garcia P.J."/>
            <person name="Crepeau M.W."/>
            <person name="Puiu D."/>
            <person name="Gonzalez-Ibeas D."/>
            <person name="Whalen J."/>
            <person name="Stevens K."/>
            <person name="Paul R."/>
            <person name="Butterfield T."/>
            <person name="Britton M."/>
            <person name="Reagan R."/>
            <person name="Chakraborty S."/>
            <person name="Walawage S.L."/>
            <person name="Vasquez-Gross H.A."/>
            <person name="Cardeno C."/>
            <person name="Famula R."/>
            <person name="Pratt K."/>
            <person name="Kuruganti S."/>
            <person name="Aradhya M.K."/>
            <person name="Leslie C.A."/>
            <person name="Dandekar A.M."/>
            <person name="Salzberg S.L."/>
            <person name="Wegrzyn J.L."/>
            <person name="Langley C.H."/>
            <person name="Neale D.B."/>
        </authorList>
    </citation>
    <scope>NUCLEOTIDE SEQUENCE</scope>
    <source>
        <tissue evidence="1">Leaves</tissue>
    </source>
</reference>
<sequence length="99" mass="10769">MLGAAVGRCTLVRSACCTGVGKGSPGFDLMPKSPVLSIIFGSHTIFTEQRITPWVLHLRRRLRRCLGTGVISYDDSLVHCLVIPFDSCVQIDGPVSFFS</sequence>
<reference evidence="1" key="2">
    <citation type="submission" date="2020-03" db="EMBL/GenBank/DDBJ databases">
        <title>Walnut 2.0.</title>
        <authorList>
            <person name="Marrano A."/>
            <person name="Britton M."/>
            <person name="Zimin A.V."/>
            <person name="Zaini P.A."/>
            <person name="Workman R."/>
            <person name="Puiu D."/>
            <person name="Bianco L."/>
            <person name="Allen B.J."/>
            <person name="Troggio M."/>
            <person name="Leslie C.A."/>
            <person name="Timp W."/>
            <person name="Dendekar A."/>
            <person name="Salzberg S.L."/>
            <person name="Neale D.B."/>
        </authorList>
    </citation>
    <scope>NUCLEOTIDE SEQUENCE</scope>
    <source>
        <tissue evidence="1">Leaves</tissue>
    </source>
</reference>
<organism evidence="1 2">
    <name type="scientific">Juglans regia</name>
    <name type="common">English walnut</name>
    <dbReference type="NCBI Taxonomy" id="51240"/>
    <lineage>
        <taxon>Eukaryota</taxon>
        <taxon>Viridiplantae</taxon>
        <taxon>Streptophyta</taxon>
        <taxon>Embryophyta</taxon>
        <taxon>Tracheophyta</taxon>
        <taxon>Spermatophyta</taxon>
        <taxon>Magnoliopsida</taxon>
        <taxon>eudicotyledons</taxon>
        <taxon>Gunneridae</taxon>
        <taxon>Pentapetalae</taxon>
        <taxon>rosids</taxon>
        <taxon>fabids</taxon>
        <taxon>Fagales</taxon>
        <taxon>Juglandaceae</taxon>
        <taxon>Juglans</taxon>
    </lineage>
</organism>